<evidence type="ECO:0000256" key="3">
    <source>
        <dbReference type="ARBA" id="ARBA00023002"/>
    </source>
</evidence>
<evidence type="ECO:0000256" key="1">
    <source>
        <dbReference type="ARBA" id="ARBA00009986"/>
    </source>
</evidence>
<comment type="caution">
    <text evidence="5">The sequence shown here is derived from an EMBL/GenBank/DDBJ whole genome shotgun (WGS) entry which is preliminary data.</text>
</comment>
<dbReference type="Gene3D" id="3.40.309.10">
    <property type="entry name" value="Aldehyde Dehydrogenase, Chain A, domain 2"/>
    <property type="match status" value="1"/>
</dbReference>
<comment type="similarity">
    <text evidence="1">Belongs to the aldehyde dehydrogenase family.</text>
</comment>
<dbReference type="CDD" id="cd07100">
    <property type="entry name" value="ALDH_SSADH1_GabD1"/>
    <property type="match status" value="1"/>
</dbReference>
<dbReference type="EC" id="1.2.1.79" evidence="5"/>
<name>A0A840I5K5_9PROT</name>
<keyword evidence="3 5" id="KW-0560">Oxidoreductase</keyword>
<reference evidence="5 6" key="1">
    <citation type="submission" date="2020-08" db="EMBL/GenBank/DDBJ databases">
        <title>Genomic Encyclopedia of Type Strains, Phase IV (KMG-IV): sequencing the most valuable type-strain genomes for metagenomic binning, comparative biology and taxonomic classification.</title>
        <authorList>
            <person name="Goeker M."/>
        </authorList>
    </citation>
    <scope>NUCLEOTIDE SEQUENCE [LARGE SCALE GENOMIC DNA]</scope>
    <source>
        <strain evidence="5 6">DSM 102850</strain>
    </source>
</reference>
<dbReference type="InterPro" id="IPR015590">
    <property type="entry name" value="Aldehyde_DH_dom"/>
</dbReference>
<organism evidence="5 6">
    <name type="scientific">Parvularcula dongshanensis</name>
    <dbReference type="NCBI Taxonomy" id="1173995"/>
    <lineage>
        <taxon>Bacteria</taxon>
        <taxon>Pseudomonadati</taxon>
        <taxon>Pseudomonadota</taxon>
        <taxon>Alphaproteobacteria</taxon>
        <taxon>Parvularculales</taxon>
        <taxon>Parvularculaceae</taxon>
        <taxon>Parvularcula</taxon>
    </lineage>
</organism>
<dbReference type="InterPro" id="IPR016162">
    <property type="entry name" value="Ald_DH_N"/>
</dbReference>
<evidence type="ECO:0000259" key="4">
    <source>
        <dbReference type="Pfam" id="PF00171"/>
    </source>
</evidence>
<dbReference type="AlphaFoldDB" id="A0A840I5K5"/>
<dbReference type="PANTHER" id="PTHR43217">
    <property type="entry name" value="SUCCINATE SEMIALDEHYDE DEHYDROGENASE [NAD(P)+] SAD"/>
    <property type="match status" value="1"/>
</dbReference>
<dbReference type="EC" id="1.2.1.16" evidence="5"/>
<evidence type="ECO:0000313" key="6">
    <source>
        <dbReference type="Proteomes" id="UP000563524"/>
    </source>
</evidence>
<keyword evidence="6" id="KW-1185">Reference proteome</keyword>
<dbReference type="InterPro" id="IPR044148">
    <property type="entry name" value="ALDH_GabD1-like"/>
</dbReference>
<dbReference type="GO" id="GO:0102810">
    <property type="term" value="F:glutarate-semialdehyde dehydrogenase (NADP+) activity"/>
    <property type="evidence" value="ECO:0007669"/>
    <property type="project" value="UniProtKB-EC"/>
</dbReference>
<accession>A0A840I5K5</accession>
<dbReference type="GO" id="GO:0004030">
    <property type="term" value="F:aldehyde dehydrogenase [NAD(P)+] activity"/>
    <property type="evidence" value="ECO:0007669"/>
    <property type="project" value="InterPro"/>
</dbReference>
<sequence length="458" mass="48317">MTMRSVNPADETVHGTYEAPSDAELDAALDRSVDAHHALRAAGVRARVASMGEAARVIERRRDELAAIMTEEMGKTLASAKAEADKCALACRYYAEHGEAFLADEPVTIDEGSAYVAHLPLGPILAVMPWNFPFWQVVRFAAPALVAGNTGLLKHASNVPRCALALESVFEEAGFPEGAFQALLIGSKRVEGVLRDDRVKGATLTGSGPAGSAVARTAGDEIKPSVMELGGSDAYLVMPSADLDVAVAAAVQGRTQNNGQSCIAAKRFLVHADVYDAFKQRFVAAMAALEVGDPKAEGTDIGPLSLPGTRDDADDLVQDAIRAGAKRLTGAEIIEGPCGGKGYWYRPGILEGVTPDARAYKEELFGPVALLFRVPSLDAGIELANATDFGLGSAIFTQDEGEMQTAVRGLEAGATAINRIVASDPRLPFGGVKTSGYGRELARDGMMAFVNRKTVTRL</sequence>
<dbReference type="InterPro" id="IPR047110">
    <property type="entry name" value="GABD/Sad-like"/>
</dbReference>
<evidence type="ECO:0000313" key="5">
    <source>
        <dbReference type="EMBL" id="MBB4659438.1"/>
    </source>
</evidence>
<gene>
    <name evidence="5" type="ORF">GGQ59_001975</name>
</gene>
<dbReference type="InterPro" id="IPR016163">
    <property type="entry name" value="Ald_DH_C"/>
</dbReference>
<dbReference type="Gene3D" id="3.40.605.10">
    <property type="entry name" value="Aldehyde Dehydrogenase, Chain A, domain 1"/>
    <property type="match status" value="1"/>
</dbReference>
<dbReference type="InterPro" id="IPR016161">
    <property type="entry name" value="Ald_DH/histidinol_DH"/>
</dbReference>
<dbReference type="SUPFAM" id="SSF53720">
    <property type="entry name" value="ALDH-like"/>
    <property type="match status" value="1"/>
</dbReference>
<feature type="domain" description="Aldehyde dehydrogenase" evidence="4">
    <location>
        <begin position="2"/>
        <end position="455"/>
    </location>
</feature>
<keyword evidence="2" id="KW-0521">NADP</keyword>
<protein>
    <submittedName>
        <fullName evidence="5">Succinate-semialdehyde dehydrogenase/glutarate-semialdehyde dehydrogenase</fullName>
        <ecNumber evidence="5">1.2.1.16</ecNumber>
        <ecNumber evidence="5">1.2.1.20</ecNumber>
        <ecNumber evidence="5">1.2.1.79</ecNumber>
    </submittedName>
</protein>
<evidence type="ECO:0000256" key="2">
    <source>
        <dbReference type="ARBA" id="ARBA00022857"/>
    </source>
</evidence>
<dbReference type="Proteomes" id="UP000563524">
    <property type="component" value="Unassembled WGS sequence"/>
</dbReference>
<dbReference type="PANTHER" id="PTHR43217:SF1">
    <property type="entry name" value="SUCCINATE SEMIALDEHYDE DEHYDROGENASE [NAD(P)+] SAD"/>
    <property type="match status" value="1"/>
</dbReference>
<dbReference type="GO" id="GO:0036243">
    <property type="term" value="F:succinate-semialdehyde dehydrogenase (NADP+) activity"/>
    <property type="evidence" value="ECO:0007669"/>
    <property type="project" value="UniProtKB-EC"/>
</dbReference>
<dbReference type="GO" id="GO:0004777">
    <property type="term" value="F:succinate-semialdehyde dehydrogenase (NAD+) activity"/>
    <property type="evidence" value="ECO:0007669"/>
    <property type="project" value="TreeGrafter"/>
</dbReference>
<dbReference type="RefSeq" id="WP_183818049.1">
    <property type="nucleotide sequence ID" value="NZ_JACHOB010000004.1"/>
</dbReference>
<dbReference type="EMBL" id="JACHOB010000004">
    <property type="protein sequence ID" value="MBB4659438.1"/>
    <property type="molecule type" value="Genomic_DNA"/>
</dbReference>
<dbReference type="EC" id="1.2.1.20" evidence="5"/>
<proteinExistence type="inferred from homology"/>
<dbReference type="Pfam" id="PF00171">
    <property type="entry name" value="Aldedh"/>
    <property type="match status" value="1"/>
</dbReference>
<dbReference type="FunFam" id="3.40.605.10:FF:000012">
    <property type="entry name" value="NAD-dependent succinate-semialdehyde dehydrogenase"/>
    <property type="match status" value="1"/>
</dbReference>